<sequence>MTRRARVQSWPGRTLRGTLFLGYRAQGQASAAPAGPGATLRSRSSTMIMAEGDDPAEVLGVRPGASPAELKAAYRERAKQWHPDLNPTKYAAQKFRLLTEASLPLHCRPAFRRSQWGAQAEWDGKRVWPSSNIAVPNGAPDKAAKANEWSARTKDFLSSTRRDGDSPAATDGQAKAAGTRKAKAATAKAKAEQDEAAASLSKAERSTPAADPKSIYTVQGASTEATRLGRQTGAAETAAAETPSKADSAPKEAGRKEAPRVVDRQRQSIFDFWTSKDEAGQEASGPVAAQVEADVAETEHKQRAARAPANGTVSDAEEAAVVAEGVGGAEGELEALRRQLADSVAAGEAAMAAALKAAAEEREAALAEHEAAVTVAVGQAIRAEEMVRARLIAGEAGATAEAAAAGDARRVSPFTVDTATLREAFSAARTTAGATSSSFKPSFRGRAGRELRGVQFKQEMPDRYRDYYSPPQLKGPPAEKQTAEAIQKAFNYQRGEYDRVRAAAPATVASGREFHP</sequence>
<dbReference type="PaxDb" id="2903-EOD18322"/>
<dbReference type="InterPro" id="IPR001623">
    <property type="entry name" value="DnaJ_domain"/>
</dbReference>
<dbReference type="PROSITE" id="PS50076">
    <property type="entry name" value="DNAJ_2"/>
    <property type="match status" value="1"/>
</dbReference>
<reference evidence="3" key="2">
    <citation type="submission" date="2024-10" db="UniProtKB">
        <authorList>
            <consortium name="EnsemblProtists"/>
        </authorList>
    </citation>
    <scope>IDENTIFICATION</scope>
</reference>
<keyword evidence="4" id="KW-1185">Reference proteome</keyword>
<dbReference type="STRING" id="2903.R1C7U7"/>
<dbReference type="SMART" id="SM00271">
    <property type="entry name" value="DnaJ"/>
    <property type="match status" value="1"/>
</dbReference>
<evidence type="ECO:0000256" key="1">
    <source>
        <dbReference type="SAM" id="MobiDB-lite"/>
    </source>
</evidence>
<dbReference type="AlphaFoldDB" id="A0A0D3J487"/>
<dbReference type="KEGG" id="ehx:EMIHUDRAFT_196514"/>
<dbReference type="EnsemblProtists" id="EOD18322">
    <property type="protein sequence ID" value="EOD18322"/>
    <property type="gene ID" value="EMIHUDRAFT_196514"/>
</dbReference>
<protein>
    <recommendedName>
        <fullName evidence="2">J domain-containing protein</fullName>
    </recommendedName>
</protein>
<feature type="compositionally biased region" description="Basic and acidic residues" evidence="1">
    <location>
        <begin position="248"/>
        <end position="263"/>
    </location>
</feature>
<evidence type="ECO:0000313" key="3">
    <source>
        <dbReference type="EnsemblProtists" id="EOD18322"/>
    </source>
</evidence>
<dbReference type="Gene3D" id="1.10.287.110">
    <property type="entry name" value="DnaJ domain"/>
    <property type="match status" value="1"/>
</dbReference>
<name>A0A0D3J487_EMIH1</name>
<dbReference type="Pfam" id="PF00226">
    <property type="entry name" value="DnaJ"/>
    <property type="match status" value="1"/>
</dbReference>
<feature type="compositionally biased region" description="Basic and acidic residues" evidence="1">
    <location>
        <begin position="151"/>
        <end position="165"/>
    </location>
</feature>
<dbReference type="Proteomes" id="UP000013827">
    <property type="component" value="Unassembled WGS sequence"/>
</dbReference>
<accession>A0A0D3J487</accession>
<reference evidence="4" key="1">
    <citation type="journal article" date="2013" name="Nature">
        <title>Pan genome of the phytoplankton Emiliania underpins its global distribution.</title>
        <authorList>
            <person name="Read B.A."/>
            <person name="Kegel J."/>
            <person name="Klute M.J."/>
            <person name="Kuo A."/>
            <person name="Lefebvre S.C."/>
            <person name="Maumus F."/>
            <person name="Mayer C."/>
            <person name="Miller J."/>
            <person name="Monier A."/>
            <person name="Salamov A."/>
            <person name="Young J."/>
            <person name="Aguilar M."/>
            <person name="Claverie J.M."/>
            <person name="Frickenhaus S."/>
            <person name="Gonzalez K."/>
            <person name="Herman E.K."/>
            <person name="Lin Y.C."/>
            <person name="Napier J."/>
            <person name="Ogata H."/>
            <person name="Sarno A.F."/>
            <person name="Shmutz J."/>
            <person name="Schroeder D."/>
            <person name="de Vargas C."/>
            <person name="Verret F."/>
            <person name="von Dassow P."/>
            <person name="Valentin K."/>
            <person name="Van de Peer Y."/>
            <person name="Wheeler G."/>
            <person name="Dacks J.B."/>
            <person name="Delwiche C.F."/>
            <person name="Dyhrman S.T."/>
            <person name="Glockner G."/>
            <person name="John U."/>
            <person name="Richards T."/>
            <person name="Worden A.Z."/>
            <person name="Zhang X."/>
            <person name="Grigoriev I.V."/>
            <person name="Allen A.E."/>
            <person name="Bidle K."/>
            <person name="Borodovsky M."/>
            <person name="Bowler C."/>
            <person name="Brownlee C."/>
            <person name="Cock J.M."/>
            <person name="Elias M."/>
            <person name="Gladyshev V.N."/>
            <person name="Groth M."/>
            <person name="Guda C."/>
            <person name="Hadaegh A."/>
            <person name="Iglesias-Rodriguez M.D."/>
            <person name="Jenkins J."/>
            <person name="Jones B.M."/>
            <person name="Lawson T."/>
            <person name="Leese F."/>
            <person name="Lindquist E."/>
            <person name="Lobanov A."/>
            <person name="Lomsadze A."/>
            <person name="Malik S.B."/>
            <person name="Marsh M.E."/>
            <person name="Mackinder L."/>
            <person name="Mock T."/>
            <person name="Mueller-Roeber B."/>
            <person name="Pagarete A."/>
            <person name="Parker M."/>
            <person name="Probert I."/>
            <person name="Quesneville H."/>
            <person name="Raines C."/>
            <person name="Rensing S.A."/>
            <person name="Riano-Pachon D.M."/>
            <person name="Richier S."/>
            <person name="Rokitta S."/>
            <person name="Shiraiwa Y."/>
            <person name="Soanes D.M."/>
            <person name="van der Giezen M."/>
            <person name="Wahlund T.M."/>
            <person name="Williams B."/>
            <person name="Wilson W."/>
            <person name="Wolfe G."/>
            <person name="Wurch L.L."/>
        </authorList>
    </citation>
    <scope>NUCLEOTIDE SEQUENCE</scope>
</reference>
<dbReference type="HOGENOM" id="CLU_528341_0_0_1"/>
<dbReference type="CDD" id="cd06257">
    <property type="entry name" value="DnaJ"/>
    <property type="match status" value="1"/>
</dbReference>
<dbReference type="RefSeq" id="XP_005770751.1">
    <property type="nucleotide sequence ID" value="XM_005770694.1"/>
</dbReference>
<proteinExistence type="predicted"/>
<feature type="domain" description="J" evidence="2">
    <location>
        <begin position="54"/>
        <end position="120"/>
    </location>
</feature>
<evidence type="ECO:0000313" key="4">
    <source>
        <dbReference type="Proteomes" id="UP000013827"/>
    </source>
</evidence>
<feature type="region of interest" description="Disordered" evidence="1">
    <location>
        <begin position="131"/>
        <end position="263"/>
    </location>
</feature>
<evidence type="ECO:0000259" key="2">
    <source>
        <dbReference type="PROSITE" id="PS50076"/>
    </source>
</evidence>
<dbReference type="InterPro" id="IPR036869">
    <property type="entry name" value="J_dom_sf"/>
</dbReference>
<feature type="compositionally biased region" description="Polar residues" evidence="1">
    <location>
        <begin position="216"/>
        <end position="225"/>
    </location>
</feature>
<dbReference type="GeneID" id="19046323"/>
<organism evidence="3 4">
    <name type="scientific">Emiliania huxleyi (strain CCMP1516)</name>
    <dbReference type="NCBI Taxonomy" id="280463"/>
    <lineage>
        <taxon>Eukaryota</taxon>
        <taxon>Haptista</taxon>
        <taxon>Haptophyta</taxon>
        <taxon>Prymnesiophyceae</taxon>
        <taxon>Isochrysidales</taxon>
        <taxon>Noelaerhabdaceae</taxon>
        <taxon>Emiliania</taxon>
    </lineage>
</organism>
<dbReference type="SUPFAM" id="SSF46565">
    <property type="entry name" value="Chaperone J-domain"/>
    <property type="match status" value="1"/>
</dbReference>
<dbReference type="PRINTS" id="PR00625">
    <property type="entry name" value="JDOMAIN"/>
</dbReference>